<evidence type="ECO:0000256" key="2">
    <source>
        <dbReference type="ARBA" id="ARBA00023274"/>
    </source>
</evidence>
<evidence type="ECO:0000256" key="4">
    <source>
        <dbReference type="SAM" id="MobiDB-lite"/>
    </source>
</evidence>
<protein>
    <recommendedName>
        <fullName evidence="3">Small ribosomal subunit protein bS18m</fullName>
    </recommendedName>
</protein>
<proteinExistence type="predicted"/>
<keyword evidence="1 5" id="KW-0689">Ribosomal protein</keyword>
<dbReference type="STRING" id="1296120.A0A1B9GI12"/>
<dbReference type="SUPFAM" id="SSF46911">
    <property type="entry name" value="Ribosomal protein S18"/>
    <property type="match status" value="1"/>
</dbReference>
<name>A0A1B9GI12_9TREE</name>
<dbReference type="InterPro" id="IPR001648">
    <property type="entry name" value="Ribosomal_bS18"/>
</dbReference>
<feature type="compositionally biased region" description="Low complexity" evidence="4">
    <location>
        <begin position="25"/>
        <end position="41"/>
    </location>
</feature>
<dbReference type="GO" id="GO:0005840">
    <property type="term" value="C:ribosome"/>
    <property type="evidence" value="ECO:0007669"/>
    <property type="project" value="UniProtKB-KW"/>
</dbReference>
<keyword evidence="6" id="KW-1185">Reference proteome</keyword>
<dbReference type="Pfam" id="PF01084">
    <property type="entry name" value="Ribosomal_S18"/>
    <property type="match status" value="1"/>
</dbReference>
<evidence type="ECO:0000313" key="6">
    <source>
        <dbReference type="Proteomes" id="UP000092666"/>
    </source>
</evidence>
<evidence type="ECO:0000256" key="1">
    <source>
        <dbReference type="ARBA" id="ARBA00022980"/>
    </source>
</evidence>
<gene>
    <name evidence="5" type="ORF">I316_07664</name>
</gene>
<dbReference type="GO" id="GO:1990904">
    <property type="term" value="C:ribonucleoprotein complex"/>
    <property type="evidence" value="ECO:0007669"/>
    <property type="project" value="UniProtKB-KW"/>
</dbReference>
<dbReference type="Proteomes" id="UP000092666">
    <property type="component" value="Unassembled WGS sequence"/>
</dbReference>
<dbReference type="AlphaFoldDB" id="A0A1B9GI12"/>
<dbReference type="OrthoDB" id="21463at2759"/>
<organism evidence="5 6">
    <name type="scientific">Kwoniella heveanensis BCC8398</name>
    <dbReference type="NCBI Taxonomy" id="1296120"/>
    <lineage>
        <taxon>Eukaryota</taxon>
        <taxon>Fungi</taxon>
        <taxon>Dikarya</taxon>
        <taxon>Basidiomycota</taxon>
        <taxon>Agaricomycotina</taxon>
        <taxon>Tremellomycetes</taxon>
        <taxon>Tremellales</taxon>
        <taxon>Cryptococcaceae</taxon>
        <taxon>Kwoniella</taxon>
    </lineage>
</organism>
<dbReference type="InterPro" id="IPR036870">
    <property type="entry name" value="Ribosomal_bS18_sf"/>
</dbReference>
<reference evidence="6" key="2">
    <citation type="submission" date="2013-12" db="EMBL/GenBank/DDBJ databases">
        <title>Evolution of pathogenesis and genome organization in the Tremellales.</title>
        <authorList>
            <person name="Cuomo C."/>
            <person name="Litvintseva A."/>
            <person name="Heitman J."/>
            <person name="Chen Y."/>
            <person name="Sun S."/>
            <person name="Springer D."/>
            <person name="Dromer F."/>
            <person name="Young S."/>
            <person name="Zeng Q."/>
            <person name="Chapman S."/>
            <person name="Gujja S."/>
            <person name="Saif S."/>
            <person name="Birren B."/>
        </authorList>
    </citation>
    <scope>NUCLEOTIDE SEQUENCE [LARGE SCALE GENOMIC DNA]</scope>
    <source>
        <strain evidence="6">BCC8398</strain>
    </source>
</reference>
<dbReference type="GO" id="GO:0003735">
    <property type="term" value="F:structural constituent of ribosome"/>
    <property type="evidence" value="ECO:0007669"/>
    <property type="project" value="InterPro"/>
</dbReference>
<keyword evidence="2" id="KW-0687">Ribonucleoprotein</keyword>
<reference evidence="5 6" key="1">
    <citation type="submission" date="2013-07" db="EMBL/GenBank/DDBJ databases">
        <title>The Genome Sequence of Cryptococcus heveanensis BCC8398.</title>
        <authorList>
            <consortium name="The Broad Institute Genome Sequencing Platform"/>
            <person name="Cuomo C."/>
            <person name="Litvintseva A."/>
            <person name="Chen Y."/>
            <person name="Heitman J."/>
            <person name="Sun S."/>
            <person name="Springer D."/>
            <person name="Dromer F."/>
            <person name="Young S.K."/>
            <person name="Zeng Q."/>
            <person name="Gargeya S."/>
            <person name="Fitzgerald M."/>
            <person name="Abouelleil A."/>
            <person name="Alvarado L."/>
            <person name="Berlin A.M."/>
            <person name="Chapman S.B."/>
            <person name="Dewar J."/>
            <person name="Goldberg J."/>
            <person name="Griggs A."/>
            <person name="Gujja S."/>
            <person name="Hansen M."/>
            <person name="Howarth C."/>
            <person name="Imamovic A."/>
            <person name="Larimer J."/>
            <person name="McCowan C."/>
            <person name="Murphy C."/>
            <person name="Pearson M."/>
            <person name="Priest M."/>
            <person name="Roberts A."/>
            <person name="Saif S."/>
            <person name="Shea T."/>
            <person name="Sykes S."/>
            <person name="Wortman J."/>
            <person name="Nusbaum C."/>
            <person name="Birren B."/>
        </authorList>
    </citation>
    <scope>NUCLEOTIDE SEQUENCE [LARGE SCALE GENOMIC DNA]</scope>
    <source>
        <strain evidence="5 6">BCC8398</strain>
    </source>
</reference>
<evidence type="ECO:0000256" key="3">
    <source>
        <dbReference type="ARBA" id="ARBA00035264"/>
    </source>
</evidence>
<dbReference type="Gene3D" id="4.10.640.10">
    <property type="entry name" value="Ribosomal protein S18"/>
    <property type="match status" value="1"/>
</dbReference>
<feature type="region of interest" description="Disordered" evidence="4">
    <location>
        <begin position="20"/>
        <end position="41"/>
    </location>
</feature>
<evidence type="ECO:0000313" key="5">
    <source>
        <dbReference type="EMBL" id="OCF30700.1"/>
    </source>
</evidence>
<dbReference type="EMBL" id="KI669515">
    <property type="protein sequence ID" value="OCF30700.1"/>
    <property type="molecule type" value="Genomic_DNA"/>
</dbReference>
<accession>A0A1B9GI12</accession>
<sequence length="209" mass="22527">MVRPTAISISSIRTRMLHTSLPHRAPASNPASSSSASTSTRDILSSLLSQTQAQAQAQSDSQLKALDMLASITSRDANAVDETRKTFRAGHFTPPHSLTSTSLYPEQKPFPRAPLLGPPKKVAAKIDPFHLSKTSPTSHDLNPLFALAFVNQMGKIKGRAETGLTWKSQRKVGKLVRRARAMGLISAWNNQPVPGGLAAGGMSRFSRFS</sequence>
<dbReference type="GO" id="GO:0006412">
    <property type="term" value="P:translation"/>
    <property type="evidence" value="ECO:0007669"/>
    <property type="project" value="InterPro"/>
</dbReference>